<dbReference type="EMBL" id="JBHTBN010000005">
    <property type="protein sequence ID" value="MFC7358182.1"/>
    <property type="molecule type" value="Genomic_DNA"/>
</dbReference>
<gene>
    <name evidence="2" type="ORF">ACFQO1_10810</name>
</gene>
<keyword evidence="1" id="KW-0812">Transmembrane</keyword>
<evidence type="ECO:0000313" key="3">
    <source>
        <dbReference type="Proteomes" id="UP001596415"/>
    </source>
</evidence>
<protein>
    <submittedName>
        <fullName evidence="2">Uncharacterized protein</fullName>
    </submittedName>
</protein>
<keyword evidence="1" id="KW-1133">Transmembrane helix</keyword>
<dbReference type="Proteomes" id="UP001596415">
    <property type="component" value="Unassembled WGS sequence"/>
</dbReference>
<keyword evidence="1" id="KW-0472">Membrane</keyword>
<reference evidence="3" key="1">
    <citation type="journal article" date="2019" name="Int. J. Syst. Evol. Microbiol.">
        <title>The Global Catalogue of Microorganisms (GCM) 10K type strain sequencing project: providing services to taxonomists for standard genome sequencing and annotation.</title>
        <authorList>
            <consortium name="The Broad Institute Genomics Platform"/>
            <consortium name="The Broad Institute Genome Sequencing Center for Infectious Disease"/>
            <person name="Wu L."/>
            <person name="Ma J."/>
        </authorList>
    </citation>
    <scope>NUCLEOTIDE SEQUENCE [LARGE SCALE GENOMIC DNA]</scope>
    <source>
        <strain evidence="3">CGMCC 1.16306</strain>
    </source>
</reference>
<feature type="transmembrane region" description="Helical" evidence="1">
    <location>
        <begin position="30"/>
        <end position="48"/>
    </location>
</feature>
<dbReference type="RefSeq" id="WP_380218076.1">
    <property type="nucleotide sequence ID" value="NZ_JBHTBN010000005.1"/>
</dbReference>
<sequence>MKFLKKYKSLLPEVILILSTFFYMFNSGFIINPIAVAIVIAIVAQIYFNNLMTGIVMALLFSMIFGYLFLALYSDIVKFDTLSDAWQMIVFGTAYLGISLAASIGMVFKYIMRDTLKENAAIHSNLSEE</sequence>
<accession>A0ABW2MWA6</accession>
<feature type="transmembrane region" description="Helical" evidence="1">
    <location>
        <begin position="55"/>
        <end position="73"/>
    </location>
</feature>
<organism evidence="2 3">
    <name type="scientific">Jejudonia soesokkakensis</name>
    <dbReference type="NCBI Taxonomy" id="1323432"/>
    <lineage>
        <taxon>Bacteria</taxon>
        <taxon>Pseudomonadati</taxon>
        <taxon>Bacteroidota</taxon>
        <taxon>Flavobacteriia</taxon>
        <taxon>Flavobacteriales</taxon>
        <taxon>Flavobacteriaceae</taxon>
        <taxon>Jejudonia</taxon>
    </lineage>
</organism>
<feature type="transmembrane region" description="Helical" evidence="1">
    <location>
        <begin position="85"/>
        <end position="108"/>
    </location>
</feature>
<keyword evidence="3" id="KW-1185">Reference proteome</keyword>
<evidence type="ECO:0000256" key="1">
    <source>
        <dbReference type="SAM" id="Phobius"/>
    </source>
</evidence>
<comment type="caution">
    <text evidence="2">The sequence shown here is derived from an EMBL/GenBank/DDBJ whole genome shotgun (WGS) entry which is preliminary data.</text>
</comment>
<proteinExistence type="predicted"/>
<evidence type="ECO:0000313" key="2">
    <source>
        <dbReference type="EMBL" id="MFC7358182.1"/>
    </source>
</evidence>
<name>A0ABW2MWA6_9FLAO</name>